<keyword evidence="2" id="KW-1185">Reference proteome</keyword>
<dbReference type="InParanoid" id="A0A0B2UI79"/>
<evidence type="ECO:0000313" key="1">
    <source>
        <dbReference type="EMBL" id="KHN69068.1"/>
    </source>
</evidence>
<sequence>MSSREILSVVDLIDTVLKSFPRRRMHKERTNSYIPKELAMRLKGEVLRNTVPFLVGLVERVKQVQKSYGKEYAKQMAERREFVQARIKEIRMSMDAMMDDEKTSMIKSLISEVEYYEKMDMKPVSKVTVDAETTKMVFIKIEGIDAGATDPYVKEYLSRRILFSQLEPSDAEISTLKTMIDMLEDECNN</sequence>
<accession>A0A0B2UI79</accession>
<dbReference type="OrthoDB" id="2192373at2759"/>
<name>A0A0B2UI79_9MICR</name>
<organism evidence="1 2">
    <name type="scientific">Ordospora colligata OC4</name>
    <dbReference type="NCBI Taxonomy" id="1354746"/>
    <lineage>
        <taxon>Eukaryota</taxon>
        <taxon>Fungi</taxon>
        <taxon>Fungi incertae sedis</taxon>
        <taxon>Microsporidia</taxon>
        <taxon>Ordosporidae</taxon>
        <taxon>Ordospora</taxon>
    </lineage>
</organism>
<dbReference type="VEuPathDB" id="MicrosporidiaDB:M896_100520"/>
<reference evidence="1 2" key="1">
    <citation type="journal article" date="2014" name="MBio">
        <title>The Ordospora colligata genome; evolution of extreme reduction in microsporidia and host-to-parasite horizontal gene transfer.</title>
        <authorList>
            <person name="Pombert J.-F."/>
            <person name="Haag K.L."/>
            <person name="Beidas S."/>
            <person name="Ebert D."/>
            <person name="Keeling P.J."/>
        </authorList>
    </citation>
    <scope>NUCLEOTIDE SEQUENCE [LARGE SCALE GENOMIC DNA]</scope>
    <source>
        <strain evidence="1 2">OC4</strain>
    </source>
</reference>
<protein>
    <submittedName>
        <fullName evidence="1">Uncharacterized protein</fullName>
    </submittedName>
</protein>
<dbReference type="GeneID" id="26262462"/>
<proteinExistence type="predicted"/>
<evidence type="ECO:0000313" key="2">
    <source>
        <dbReference type="Proteomes" id="UP000031056"/>
    </source>
</evidence>
<dbReference type="EMBL" id="JOKQ01000010">
    <property type="protein sequence ID" value="KHN69068.1"/>
    <property type="molecule type" value="Genomic_DNA"/>
</dbReference>
<comment type="caution">
    <text evidence="1">The sequence shown here is derived from an EMBL/GenBank/DDBJ whole genome shotgun (WGS) entry which is preliminary data.</text>
</comment>
<dbReference type="RefSeq" id="XP_014563110.1">
    <property type="nucleotide sequence ID" value="XM_014707624.1"/>
</dbReference>
<dbReference type="AlphaFoldDB" id="A0A0B2UI79"/>
<dbReference type="Proteomes" id="UP000031056">
    <property type="component" value="Unassembled WGS sequence"/>
</dbReference>
<gene>
    <name evidence="1" type="ORF">M896_100520</name>
</gene>
<dbReference type="HOGENOM" id="CLU_1427970_0_0_1"/>